<dbReference type="Gene3D" id="1.10.10.60">
    <property type="entry name" value="Homeodomain-like"/>
    <property type="match status" value="1"/>
</dbReference>
<dbReference type="SUPFAM" id="SSF46689">
    <property type="entry name" value="Homeodomain-like"/>
    <property type="match status" value="1"/>
</dbReference>
<dbReference type="InterPro" id="IPR009057">
    <property type="entry name" value="Homeodomain-like_sf"/>
</dbReference>
<dbReference type="SMART" id="SM00342">
    <property type="entry name" value="HTH_ARAC"/>
    <property type="match status" value="1"/>
</dbReference>
<keyword evidence="2" id="KW-0238">DNA-binding</keyword>
<sequence>MFREFAAEGRLQPWQQAVSDVLFPVETASAVPDGFSGCLKSWDLGEVSMAFMASGPVTYQRERHHLAADKEEILLVSFATNSEIAYAQDGLELTCRRNQVLVERSHRPSLFVQPLASNALWVLKVPMRVMKRRLRAIDQMPSLVADAGSGAAGLLHDMLRLAPTRLAEAGAAVRDGVGRTLVDLLVLALENDVRALNSRQSPVRQAHLARIEGFVRRNLSNPALGPDMVAGACGISVRYLNALFRDAGGLSLGQWVCELRLEAARDQLADPARAGTIAEIARRWGFLDQAQFSRRFKARFGVTPRELRRGPAQ</sequence>
<dbReference type="InterPro" id="IPR018060">
    <property type="entry name" value="HTH_AraC"/>
</dbReference>
<protein>
    <submittedName>
        <fullName evidence="5">AraC family transcriptional regulator</fullName>
    </submittedName>
</protein>
<dbReference type="InterPro" id="IPR035418">
    <property type="entry name" value="AraC-bd_2"/>
</dbReference>
<dbReference type="GO" id="GO:0003700">
    <property type="term" value="F:DNA-binding transcription factor activity"/>
    <property type="evidence" value="ECO:0007669"/>
    <property type="project" value="InterPro"/>
</dbReference>
<dbReference type="PROSITE" id="PS01124">
    <property type="entry name" value="HTH_ARAC_FAMILY_2"/>
    <property type="match status" value="1"/>
</dbReference>
<feature type="domain" description="HTH araC/xylS-type" evidence="4">
    <location>
        <begin position="209"/>
        <end position="310"/>
    </location>
</feature>
<name>A0A317E2R6_9PROT</name>
<dbReference type="InterPro" id="IPR018062">
    <property type="entry name" value="HTH_AraC-typ_CS"/>
</dbReference>
<accession>A0A317E2R6</accession>
<gene>
    <name evidence="5" type="ORF">DKG75_13050</name>
</gene>
<dbReference type="InterPro" id="IPR050204">
    <property type="entry name" value="AraC_XylS_family_regulators"/>
</dbReference>
<dbReference type="Pfam" id="PF12833">
    <property type="entry name" value="HTH_18"/>
    <property type="match status" value="1"/>
</dbReference>
<dbReference type="PANTHER" id="PTHR46796">
    <property type="entry name" value="HTH-TYPE TRANSCRIPTIONAL ACTIVATOR RHAS-RELATED"/>
    <property type="match status" value="1"/>
</dbReference>
<dbReference type="AlphaFoldDB" id="A0A317E2R6"/>
<evidence type="ECO:0000313" key="6">
    <source>
        <dbReference type="Proteomes" id="UP000246077"/>
    </source>
</evidence>
<dbReference type="OrthoDB" id="5295469at2"/>
<evidence type="ECO:0000256" key="3">
    <source>
        <dbReference type="ARBA" id="ARBA00023163"/>
    </source>
</evidence>
<reference evidence="6" key="1">
    <citation type="submission" date="2018-05" db="EMBL/GenBank/DDBJ databases">
        <title>Zavarzinia sp. HR-AS.</title>
        <authorList>
            <person name="Lee Y."/>
            <person name="Jeon C.O."/>
        </authorList>
    </citation>
    <scope>NUCLEOTIDE SEQUENCE [LARGE SCALE GENOMIC DNA]</scope>
    <source>
        <strain evidence="6">DSM 1231</strain>
    </source>
</reference>
<organism evidence="5 6">
    <name type="scientific">Zavarzinia compransoris</name>
    <dbReference type="NCBI Taxonomy" id="1264899"/>
    <lineage>
        <taxon>Bacteria</taxon>
        <taxon>Pseudomonadati</taxon>
        <taxon>Pseudomonadota</taxon>
        <taxon>Alphaproteobacteria</taxon>
        <taxon>Rhodospirillales</taxon>
        <taxon>Zavarziniaceae</taxon>
        <taxon>Zavarzinia</taxon>
    </lineage>
</organism>
<keyword evidence="6" id="KW-1185">Reference proteome</keyword>
<keyword evidence="1" id="KW-0805">Transcription regulation</keyword>
<comment type="caution">
    <text evidence="5">The sequence shown here is derived from an EMBL/GenBank/DDBJ whole genome shotgun (WGS) entry which is preliminary data.</text>
</comment>
<dbReference type="EMBL" id="QGLF01000003">
    <property type="protein sequence ID" value="PWR20911.1"/>
    <property type="molecule type" value="Genomic_DNA"/>
</dbReference>
<dbReference type="InterPro" id="IPR020449">
    <property type="entry name" value="Tscrpt_reg_AraC-type_HTH"/>
</dbReference>
<dbReference type="Proteomes" id="UP000246077">
    <property type="component" value="Unassembled WGS sequence"/>
</dbReference>
<evidence type="ECO:0000313" key="5">
    <source>
        <dbReference type="EMBL" id="PWR20911.1"/>
    </source>
</evidence>
<dbReference type="PROSITE" id="PS00041">
    <property type="entry name" value="HTH_ARAC_FAMILY_1"/>
    <property type="match status" value="1"/>
</dbReference>
<dbReference type="Pfam" id="PF14525">
    <property type="entry name" value="AraC_binding_2"/>
    <property type="match status" value="1"/>
</dbReference>
<evidence type="ECO:0000259" key="4">
    <source>
        <dbReference type="PROSITE" id="PS01124"/>
    </source>
</evidence>
<dbReference type="PRINTS" id="PR00032">
    <property type="entry name" value="HTHARAC"/>
</dbReference>
<evidence type="ECO:0000256" key="1">
    <source>
        <dbReference type="ARBA" id="ARBA00023015"/>
    </source>
</evidence>
<proteinExistence type="predicted"/>
<evidence type="ECO:0000256" key="2">
    <source>
        <dbReference type="ARBA" id="ARBA00023125"/>
    </source>
</evidence>
<dbReference type="PANTHER" id="PTHR46796:SF6">
    <property type="entry name" value="ARAC SUBFAMILY"/>
    <property type="match status" value="1"/>
</dbReference>
<keyword evidence="3" id="KW-0804">Transcription</keyword>
<dbReference type="GO" id="GO:0043565">
    <property type="term" value="F:sequence-specific DNA binding"/>
    <property type="evidence" value="ECO:0007669"/>
    <property type="project" value="InterPro"/>
</dbReference>
<dbReference type="RefSeq" id="WP_109921555.1">
    <property type="nucleotide sequence ID" value="NZ_QGLF01000003.1"/>
</dbReference>